<dbReference type="Gene3D" id="3.40.50.850">
    <property type="entry name" value="Isochorismatase-like"/>
    <property type="match status" value="1"/>
</dbReference>
<dbReference type="InterPro" id="IPR050272">
    <property type="entry name" value="Isochorismatase-like_hydrls"/>
</dbReference>
<name>A0ABV6G821_9GAMM</name>
<dbReference type="PRINTS" id="PR01398">
    <property type="entry name" value="ISCHRISMTASE"/>
</dbReference>
<evidence type="ECO:0000313" key="7">
    <source>
        <dbReference type="Proteomes" id="UP001589814"/>
    </source>
</evidence>
<gene>
    <name evidence="6" type="ORF">ACFFHW_16435</name>
</gene>
<evidence type="ECO:0000256" key="3">
    <source>
        <dbReference type="ARBA" id="ARBA00022801"/>
    </source>
</evidence>
<dbReference type="SUPFAM" id="SSF47336">
    <property type="entry name" value="ACP-like"/>
    <property type="match status" value="1"/>
</dbReference>
<dbReference type="PANTHER" id="PTHR43540">
    <property type="entry name" value="PEROXYUREIDOACRYLATE/UREIDOACRYLATE AMIDOHYDROLASE-RELATED"/>
    <property type="match status" value="1"/>
</dbReference>
<dbReference type="PANTHER" id="PTHR43540:SF3">
    <property type="entry name" value="ENTEROBACTIN SYNTHASE COMPONENT B"/>
    <property type="match status" value="1"/>
</dbReference>
<dbReference type="InterPro" id="IPR000868">
    <property type="entry name" value="Isochorismatase-like_dom"/>
</dbReference>
<evidence type="ECO:0000259" key="5">
    <source>
        <dbReference type="PROSITE" id="PS50075"/>
    </source>
</evidence>
<keyword evidence="3" id="KW-0378">Hydrolase</keyword>
<evidence type="ECO:0000313" key="6">
    <source>
        <dbReference type="EMBL" id="MFC0269556.1"/>
    </source>
</evidence>
<dbReference type="InterPro" id="IPR009081">
    <property type="entry name" value="PP-bd_ACP"/>
</dbReference>
<dbReference type="PIRSF" id="PIRSF001111">
    <property type="entry name" value="Isochorismatase"/>
    <property type="match status" value="1"/>
</dbReference>
<dbReference type="InterPro" id="IPR036380">
    <property type="entry name" value="Isochorismatase-like_sf"/>
</dbReference>
<dbReference type="Pfam" id="PF00550">
    <property type="entry name" value="PP-binding"/>
    <property type="match status" value="1"/>
</dbReference>
<dbReference type="InterPro" id="IPR036736">
    <property type="entry name" value="ACP-like_sf"/>
</dbReference>
<evidence type="ECO:0000256" key="2">
    <source>
        <dbReference type="ARBA" id="ARBA00012100"/>
    </source>
</evidence>
<dbReference type="Gene3D" id="1.10.1200.10">
    <property type="entry name" value="ACP-like"/>
    <property type="match status" value="1"/>
</dbReference>
<accession>A0ABV6G821</accession>
<reference evidence="6 7" key="1">
    <citation type="submission" date="2024-09" db="EMBL/GenBank/DDBJ databases">
        <authorList>
            <person name="Sun Q."/>
            <person name="Mori K."/>
        </authorList>
    </citation>
    <scope>NUCLEOTIDE SEQUENCE [LARGE SCALE GENOMIC DNA]</scope>
    <source>
        <strain evidence="6 7">CCM 7415</strain>
    </source>
</reference>
<dbReference type="SUPFAM" id="SSF52499">
    <property type="entry name" value="Isochorismatase-like hydrolases"/>
    <property type="match status" value="1"/>
</dbReference>
<sequence>MTIPAIAGYSLPNVDELPANRVDWTIAPQRAVLLIHDMQRYFLDKYDVAAEPIPAVLEHLAGLIAAAREVGVPVVYTAQPTDQPDDDRALLNDFWGPGLPAHPEQYPIIDALAPRDDEWVLTKWRYSAFQRSELRERMRQWGRDQLIIGGVYAHIGCLATALEGFMQDVQCFLLADGVADFSRARHDMALDYVATRCGVTTTSAAVRATFTPGDDDQHTHQQKLVERVAALVGVAPAEIPLDDNLLFHGLDSMRMMSFVEELRREGQDISFMDLVEAPTIKDWVALLHHEEGGT</sequence>
<protein>
    <recommendedName>
        <fullName evidence="2">isochorismatase</fullName>
        <ecNumber evidence="2">3.3.2.1</ecNumber>
    </recommendedName>
</protein>
<comment type="caution">
    <text evidence="6">The sequence shown here is derived from an EMBL/GenBank/DDBJ whole genome shotgun (WGS) entry which is preliminary data.</text>
</comment>
<evidence type="ECO:0000256" key="1">
    <source>
        <dbReference type="ARBA" id="ARBA00004924"/>
    </source>
</evidence>
<comment type="catalytic activity">
    <reaction evidence="4">
        <text>isochorismate + H2O = (2S,3S)-2,3-dihydroxy-2,3-dihydrobenzoate + pyruvate</text>
        <dbReference type="Rhea" id="RHEA:11112"/>
        <dbReference type="ChEBI" id="CHEBI:15361"/>
        <dbReference type="ChEBI" id="CHEBI:15377"/>
        <dbReference type="ChEBI" id="CHEBI:29780"/>
        <dbReference type="ChEBI" id="CHEBI:58764"/>
        <dbReference type="EC" id="3.3.2.1"/>
    </reaction>
</comment>
<comment type="pathway">
    <text evidence="1">Siderophore biosynthesis.</text>
</comment>
<dbReference type="Proteomes" id="UP001589814">
    <property type="component" value="Unassembled WGS sequence"/>
</dbReference>
<dbReference type="EMBL" id="JBHLVX010000060">
    <property type="protein sequence ID" value="MFC0269556.1"/>
    <property type="molecule type" value="Genomic_DNA"/>
</dbReference>
<dbReference type="PROSITE" id="PS50075">
    <property type="entry name" value="CARRIER"/>
    <property type="match status" value="1"/>
</dbReference>
<dbReference type="RefSeq" id="WP_019951192.1">
    <property type="nucleotide sequence ID" value="NZ_JBHLVX010000060.1"/>
</dbReference>
<keyword evidence="7" id="KW-1185">Reference proteome</keyword>
<proteinExistence type="predicted"/>
<feature type="domain" description="Carrier" evidence="5">
    <location>
        <begin position="215"/>
        <end position="291"/>
    </location>
</feature>
<organism evidence="6 7">
    <name type="scientific">Kushneria aurantia</name>
    <dbReference type="NCBI Taxonomy" id="504092"/>
    <lineage>
        <taxon>Bacteria</taxon>
        <taxon>Pseudomonadati</taxon>
        <taxon>Pseudomonadota</taxon>
        <taxon>Gammaproteobacteria</taxon>
        <taxon>Oceanospirillales</taxon>
        <taxon>Halomonadaceae</taxon>
        <taxon>Kushneria</taxon>
    </lineage>
</organism>
<dbReference type="InterPro" id="IPR016291">
    <property type="entry name" value="Isochorismatase"/>
</dbReference>
<evidence type="ECO:0000256" key="4">
    <source>
        <dbReference type="ARBA" id="ARBA00048590"/>
    </source>
</evidence>
<dbReference type="Pfam" id="PF00857">
    <property type="entry name" value="Isochorismatase"/>
    <property type="match status" value="1"/>
</dbReference>
<dbReference type="EC" id="3.3.2.1" evidence="2"/>